<protein>
    <submittedName>
        <fullName evidence="1">Uncharacterized protein</fullName>
    </submittedName>
</protein>
<dbReference type="EMBL" id="JAHRIN010022532">
    <property type="protein sequence ID" value="MEQ2199093.1"/>
    <property type="molecule type" value="Genomic_DNA"/>
</dbReference>
<evidence type="ECO:0000313" key="2">
    <source>
        <dbReference type="Proteomes" id="UP001434883"/>
    </source>
</evidence>
<name>A0ABV0QUL8_9TELE</name>
<proteinExistence type="predicted"/>
<reference evidence="1 2" key="1">
    <citation type="submission" date="2021-06" db="EMBL/GenBank/DDBJ databases">
        <authorList>
            <person name="Palmer J.M."/>
        </authorList>
    </citation>
    <scope>NUCLEOTIDE SEQUENCE [LARGE SCALE GENOMIC DNA]</scope>
    <source>
        <strain evidence="1 2">XC_2019</strain>
        <tissue evidence="1">Muscle</tissue>
    </source>
</reference>
<keyword evidence="2" id="KW-1185">Reference proteome</keyword>
<organism evidence="1 2">
    <name type="scientific">Xenoophorus captivus</name>
    <dbReference type="NCBI Taxonomy" id="1517983"/>
    <lineage>
        <taxon>Eukaryota</taxon>
        <taxon>Metazoa</taxon>
        <taxon>Chordata</taxon>
        <taxon>Craniata</taxon>
        <taxon>Vertebrata</taxon>
        <taxon>Euteleostomi</taxon>
        <taxon>Actinopterygii</taxon>
        <taxon>Neopterygii</taxon>
        <taxon>Teleostei</taxon>
        <taxon>Neoteleostei</taxon>
        <taxon>Acanthomorphata</taxon>
        <taxon>Ovalentaria</taxon>
        <taxon>Atherinomorphae</taxon>
        <taxon>Cyprinodontiformes</taxon>
        <taxon>Goodeidae</taxon>
        <taxon>Xenoophorus</taxon>
    </lineage>
</organism>
<accession>A0ABV0QUL8</accession>
<sequence>AQQPLALFQRDQGNPCEAEPDSTTWPPISLFELERVLKQPYEGDALRGPYITLFPVHLET</sequence>
<dbReference type="Proteomes" id="UP001434883">
    <property type="component" value="Unassembled WGS sequence"/>
</dbReference>
<gene>
    <name evidence="1" type="ORF">XENOCAPTIV_024474</name>
</gene>
<comment type="caution">
    <text evidence="1">The sequence shown here is derived from an EMBL/GenBank/DDBJ whole genome shotgun (WGS) entry which is preliminary data.</text>
</comment>
<feature type="non-terminal residue" evidence="1">
    <location>
        <position position="1"/>
    </location>
</feature>
<evidence type="ECO:0000313" key="1">
    <source>
        <dbReference type="EMBL" id="MEQ2199093.1"/>
    </source>
</evidence>